<dbReference type="AlphaFoldDB" id="E9HNF5"/>
<evidence type="ECO:0000259" key="1">
    <source>
        <dbReference type="SMART" id="SM00409"/>
    </source>
</evidence>
<dbReference type="PANTHER" id="PTHR15360">
    <property type="entry name" value="PLATELET-DERIVED GROWTH FACTOR RECEPTOR LIKE"/>
    <property type="match status" value="1"/>
</dbReference>
<dbReference type="SMART" id="SM00409">
    <property type="entry name" value="IG"/>
    <property type="match status" value="2"/>
</dbReference>
<dbReference type="HOGENOM" id="CLU_779048_0_0_1"/>
<dbReference type="InterPro" id="IPR042495">
    <property type="entry name" value="PDGFRL"/>
</dbReference>
<dbReference type="InterPro" id="IPR036179">
    <property type="entry name" value="Ig-like_dom_sf"/>
</dbReference>
<dbReference type="PhylomeDB" id="E9HNF5"/>
<name>E9HNF5_DAPPU</name>
<dbReference type="InterPro" id="IPR003599">
    <property type="entry name" value="Ig_sub"/>
</dbReference>
<keyword evidence="3" id="KW-1185">Reference proteome</keyword>
<evidence type="ECO:0000313" key="3">
    <source>
        <dbReference type="Proteomes" id="UP000000305"/>
    </source>
</evidence>
<sequence length="356" mass="40714">MYRYGHRNCRIQTIRVTAAAAAAVNWMWGARLDVIVHSANELLRIESKMVKHRSNSFSSSREQFVRVIALLLITTFDNCLLRASELNKNNGIMLPNRPQQIVNSAANVTITCIFIHSAEIKWIYPEYLFKTPEISMSDKRLNFTYEKNETHVSSTMTLLKARARDTGYYECYLPLFGELRVKQYLYVFNKREAVYKDGNQERFVFEKGEDVTVPCKPTHPNVVMSLKRTTQLVVGSLPPEELQRELLSGPPSWSRQPTKGLTLRQVTLDHFGSYVCSGKMRNTTDKAANERFKMIVSGLDLKRNNSLRNPVAGSDVTLICRAYVFTSPPTWGYYQTTNDAEELIYINESDPPSAEN</sequence>
<proteinExistence type="predicted"/>
<evidence type="ECO:0000313" key="2">
    <source>
        <dbReference type="EMBL" id="EFX66753.1"/>
    </source>
</evidence>
<dbReference type="SUPFAM" id="SSF48726">
    <property type="entry name" value="Immunoglobulin"/>
    <property type="match status" value="2"/>
</dbReference>
<dbReference type="OrthoDB" id="6077854at2759"/>
<gene>
    <name evidence="2" type="ORF">DAPPUDRAFT_262665</name>
</gene>
<feature type="domain" description="Immunoglobulin" evidence="1">
    <location>
        <begin position="97"/>
        <end position="188"/>
    </location>
</feature>
<organism evidence="2 3">
    <name type="scientific">Daphnia pulex</name>
    <name type="common">Water flea</name>
    <dbReference type="NCBI Taxonomy" id="6669"/>
    <lineage>
        <taxon>Eukaryota</taxon>
        <taxon>Metazoa</taxon>
        <taxon>Ecdysozoa</taxon>
        <taxon>Arthropoda</taxon>
        <taxon>Crustacea</taxon>
        <taxon>Branchiopoda</taxon>
        <taxon>Diplostraca</taxon>
        <taxon>Cladocera</taxon>
        <taxon>Anomopoda</taxon>
        <taxon>Daphniidae</taxon>
        <taxon>Daphnia</taxon>
    </lineage>
</organism>
<dbReference type="PANTHER" id="PTHR15360:SF4">
    <property type="entry name" value="PROTEIN KINASE DOMAIN-CONTAINING PROTEIN"/>
    <property type="match status" value="1"/>
</dbReference>
<dbReference type="KEGG" id="dpx:DAPPUDRAFT_262665"/>
<accession>E9HNF5</accession>
<dbReference type="Proteomes" id="UP000000305">
    <property type="component" value="Unassembled WGS sequence"/>
</dbReference>
<dbReference type="Gene3D" id="2.60.40.10">
    <property type="entry name" value="Immunoglobulins"/>
    <property type="match status" value="2"/>
</dbReference>
<reference evidence="2 3" key="1">
    <citation type="journal article" date="2011" name="Science">
        <title>The ecoresponsive genome of Daphnia pulex.</title>
        <authorList>
            <person name="Colbourne J.K."/>
            <person name="Pfrender M.E."/>
            <person name="Gilbert D."/>
            <person name="Thomas W.K."/>
            <person name="Tucker A."/>
            <person name="Oakley T.H."/>
            <person name="Tokishita S."/>
            <person name="Aerts A."/>
            <person name="Arnold G.J."/>
            <person name="Basu M.K."/>
            <person name="Bauer D.J."/>
            <person name="Caceres C.E."/>
            <person name="Carmel L."/>
            <person name="Casola C."/>
            <person name="Choi J.H."/>
            <person name="Detter J.C."/>
            <person name="Dong Q."/>
            <person name="Dusheyko S."/>
            <person name="Eads B.D."/>
            <person name="Frohlich T."/>
            <person name="Geiler-Samerotte K.A."/>
            <person name="Gerlach D."/>
            <person name="Hatcher P."/>
            <person name="Jogdeo S."/>
            <person name="Krijgsveld J."/>
            <person name="Kriventseva E.V."/>
            <person name="Kultz D."/>
            <person name="Laforsch C."/>
            <person name="Lindquist E."/>
            <person name="Lopez J."/>
            <person name="Manak J.R."/>
            <person name="Muller J."/>
            <person name="Pangilinan J."/>
            <person name="Patwardhan R.P."/>
            <person name="Pitluck S."/>
            <person name="Pritham E.J."/>
            <person name="Rechtsteiner A."/>
            <person name="Rho M."/>
            <person name="Rogozin I.B."/>
            <person name="Sakarya O."/>
            <person name="Salamov A."/>
            <person name="Schaack S."/>
            <person name="Shapiro H."/>
            <person name="Shiga Y."/>
            <person name="Skalitzky C."/>
            <person name="Smith Z."/>
            <person name="Souvorov A."/>
            <person name="Sung W."/>
            <person name="Tang Z."/>
            <person name="Tsuchiya D."/>
            <person name="Tu H."/>
            <person name="Vos H."/>
            <person name="Wang M."/>
            <person name="Wolf Y.I."/>
            <person name="Yamagata H."/>
            <person name="Yamada T."/>
            <person name="Ye Y."/>
            <person name="Shaw J.R."/>
            <person name="Andrews J."/>
            <person name="Crease T.J."/>
            <person name="Tang H."/>
            <person name="Lucas S.M."/>
            <person name="Robertson H.M."/>
            <person name="Bork P."/>
            <person name="Koonin E.V."/>
            <person name="Zdobnov E.M."/>
            <person name="Grigoriev I.V."/>
            <person name="Lynch M."/>
            <person name="Boore J.L."/>
        </authorList>
    </citation>
    <scope>NUCLEOTIDE SEQUENCE [LARGE SCALE GENOMIC DNA]</scope>
</reference>
<dbReference type="InterPro" id="IPR013783">
    <property type="entry name" value="Ig-like_fold"/>
</dbReference>
<feature type="domain" description="Immunoglobulin" evidence="1">
    <location>
        <begin position="200"/>
        <end position="297"/>
    </location>
</feature>
<dbReference type="InParanoid" id="E9HNF5"/>
<dbReference type="EMBL" id="GL732695">
    <property type="protein sequence ID" value="EFX66753.1"/>
    <property type="molecule type" value="Genomic_DNA"/>
</dbReference>
<protein>
    <recommendedName>
        <fullName evidence="1">Immunoglobulin domain-containing protein</fullName>
    </recommendedName>
</protein>